<dbReference type="RefSeq" id="WP_072870191.1">
    <property type="nucleotide sequence ID" value="NZ_FQZM01000035.1"/>
</dbReference>
<gene>
    <name evidence="1" type="ORF">SAMN02745219_02585</name>
</gene>
<dbReference type="STRING" id="1121432.SAMN02745219_02585"/>
<sequence>MKTTLYVNRKLLREAMELAGLKGITETIEAALTEFVRRKRLEKLAASLGRIDLELNDSALEEIRRDE</sequence>
<dbReference type="OrthoDB" id="9805830at2"/>
<organism evidence="1 2">
    <name type="scientific">Desulfofundulus thermosubterraneus DSM 16057</name>
    <dbReference type="NCBI Taxonomy" id="1121432"/>
    <lineage>
        <taxon>Bacteria</taxon>
        <taxon>Bacillati</taxon>
        <taxon>Bacillota</taxon>
        <taxon>Clostridia</taxon>
        <taxon>Eubacteriales</taxon>
        <taxon>Peptococcaceae</taxon>
        <taxon>Desulfofundulus</taxon>
    </lineage>
</organism>
<evidence type="ECO:0000313" key="1">
    <source>
        <dbReference type="EMBL" id="SHJ45015.1"/>
    </source>
</evidence>
<dbReference type="Pfam" id="PF09957">
    <property type="entry name" value="VapB_antitoxin"/>
    <property type="match status" value="1"/>
</dbReference>
<dbReference type="Proteomes" id="UP000184529">
    <property type="component" value="Unassembled WGS sequence"/>
</dbReference>
<evidence type="ECO:0000313" key="2">
    <source>
        <dbReference type="Proteomes" id="UP000184529"/>
    </source>
</evidence>
<protein>
    <submittedName>
        <fullName evidence="1">Antitoxin of type II TA system, VapB</fullName>
    </submittedName>
</protein>
<reference evidence="2" key="1">
    <citation type="submission" date="2016-11" db="EMBL/GenBank/DDBJ databases">
        <authorList>
            <person name="Varghese N."/>
            <person name="Submissions S."/>
        </authorList>
    </citation>
    <scope>NUCLEOTIDE SEQUENCE [LARGE SCALE GENOMIC DNA]</scope>
    <source>
        <strain evidence="2">DSM 16057</strain>
    </source>
</reference>
<name>A0A1M6JEC6_9FIRM</name>
<keyword evidence="2" id="KW-1185">Reference proteome</keyword>
<dbReference type="EMBL" id="FQZM01000035">
    <property type="protein sequence ID" value="SHJ45015.1"/>
    <property type="molecule type" value="Genomic_DNA"/>
</dbReference>
<dbReference type="AlphaFoldDB" id="A0A1M6JEC6"/>
<proteinExistence type="predicted"/>
<accession>A0A1M6JEC6</accession>
<dbReference type="InterPro" id="IPR019239">
    <property type="entry name" value="VapB_antitoxin"/>
</dbReference>